<dbReference type="STRING" id="50376.A0A517LHK8"/>
<feature type="compositionally biased region" description="Low complexity" evidence="1">
    <location>
        <begin position="90"/>
        <end position="133"/>
    </location>
</feature>
<evidence type="ECO:0000256" key="2">
    <source>
        <dbReference type="SAM" id="SignalP"/>
    </source>
</evidence>
<organism evidence="3 4">
    <name type="scientific">Venturia effusa</name>
    <dbReference type="NCBI Taxonomy" id="50376"/>
    <lineage>
        <taxon>Eukaryota</taxon>
        <taxon>Fungi</taxon>
        <taxon>Dikarya</taxon>
        <taxon>Ascomycota</taxon>
        <taxon>Pezizomycotina</taxon>
        <taxon>Dothideomycetes</taxon>
        <taxon>Pleosporomycetidae</taxon>
        <taxon>Venturiales</taxon>
        <taxon>Venturiaceae</taxon>
        <taxon>Venturia</taxon>
    </lineage>
</organism>
<evidence type="ECO:0000313" key="4">
    <source>
        <dbReference type="Proteomes" id="UP000316270"/>
    </source>
</evidence>
<evidence type="ECO:0000313" key="3">
    <source>
        <dbReference type="EMBL" id="QDS75125.1"/>
    </source>
</evidence>
<proteinExistence type="predicted"/>
<protein>
    <recommendedName>
        <fullName evidence="5">Extracellular membrane protein CFEM domain-containing protein</fullName>
    </recommendedName>
</protein>
<evidence type="ECO:0000256" key="1">
    <source>
        <dbReference type="SAM" id="MobiDB-lite"/>
    </source>
</evidence>
<feature type="region of interest" description="Disordered" evidence="1">
    <location>
        <begin position="71"/>
        <end position="138"/>
    </location>
</feature>
<dbReference type="EMBL" id="CP042196">
    <property type="protein sequence ID" value="QDS75125.1"/>
    <property type="molecule type" value="Genomic_DNA"/>
</dbReference>
<dbReference type="AlphaFoldDB" id="A0A517LHK8"/>
<dbReference type="Proteomes" id="UP000316270">
    <property type="component" value="Chromosome 12"/>
</dbReference>
<accession>A0A517LHK8</accession>
<keyword evidence="2" id="KW-0732">Signal</keyword>
<feature type="signal peptide" evidence="2">
    <location>
        <begin position="1"/>
        <end position="18"/>
    </location>
</feature>
<feature type="chain" id="PRO_5021909465" description="Extracellular membrane protein CFEM domain-containing protein" evidence="2">
    <location>
        <begin position="19"/>
        <end position="190"/>
    </location>
</feature>
<gene>
    <name evidence="3" type="ORF">FKW77_007534</name>
</gene>
<sequence length="190" mass="20570">MKFASALALVLTPLLVVADGGWHFETQKGRADGTGTKRCQKFYMARQENFSFKLDHVKGNKPRSMRIERAAEPHEPGKNANGPPPTAKPSDGGSNNNNNNNNNNKDNSSSSKPQPKAPPKNGNSGQGNGSAQPGAPPKCCLKVYTEDECKDLDSEVCVEDKSEDRRLAKGRAMRDLRSFTISCTPDPRAG</sequence>
<dbReference type="OrthoDB" id="10567098at2759"/>
<name>A0A517LHK8_9PEZI</name>
<keyword evidence="4" id="KW-1185">Reference proteome</keyword>
<reference evidence="3 4" key="1">
    <citation type="submission" date="2019-07" db="EMBL/GenBank/DDBJ databases">
        <title>Finished genome of Venturia effusa.</title>
        <authorList>
            <person name="Young C.A."/>
            <person name="Cox M.P."/>
            <person name="Ganley A.R.D."/>
            <person name="David W.J."/>
        </authorList>
    </citation>
    <scope>NUCLEOTIDE SEQUENCE [LARGE SCALE GENOMIC DNA]</scope>
    <source>
        <strain evidence="4">albino</strain>
    </source>
</reference>
<evidence type="ECO:0008006" key="5">
    <source>
        <dbReference type="Google" id="ProtNLM"/>
    </source>
</evidence>